<dbReference type="AlphaFoldDB" id="A0A2R7Y4X5"/>
<dbReference type="CDD" id="cd06261">
    <property type="entry name" value="TM_PBP2"/>
    <property type="match status" value="1"/>
</dbReference>
<evidence type="ECO:0000256" key="2">
    <source>
        <dbReference type="ARBA" id="ARBA00022692"/>
    </source>
</evidence>
<feature type="transmembrane region" description="Helical" evidence="5">
    <location>
        <begin position="357"/>
        <end position="379"/>
    </location>
</feature>
<comment type="caution">
    <text evidence="7">The sequence shown here is derived from an EMBL/GenBank/DDBJ whole genome shotgun (WGS) entry which is preliminary data.</text>
</comment>
<dbReference type="Proteomes" id="UP000244093">
    <property type="component" value="Unassembled WGS sequence"/>
</dbReference>
<dbReference type="EMBL" id="NBVN01000004">
    <property type="protein sequence ID" value="PUA32417.1"/>
    <property type="molecule type" value="Genomic_DNA"/>
</dbReference>
<evidence type="ECO:0000256" key="4">
    <source>
        <dbReference type="ARBA" id="ARBA00023136"/>
    </source>
</evidence>
<dbReference type="InterPro" id="IPR035906">
    <property type="entry name" value="MetI-like_sf"/>
</dbReference>
<feature type="transmembrane region" description="Helical" evidence="5">
    <location>
        <begin position="22"/>
        <end position="43"/>
    </location>
</feature>
<evidence type="ECO:0000313" key="8">
    <source>
        <dbReference type="Proteomes" id="UP000244093"/>
    </source>
</evidence>
<dbReference type="PANTHER" id="PTHR43839">
    <property type="entry name" value="OPPC IN A BINDING PROTEIN-DEPENDENT TRANSPORT SYSTEM"/>
    <property type="match status" value="1"/>
</dbReference>
<reference evidence="7" key="1">
    <citation type="submission" date="2017-04" db="EMBL/GenBank/DDBJ databases">
        <authorList>
            <person name="Afonso C.L."/>
            <person name="Miller P.J."/>
            <person name="Scott M.A."/>
            <person name="Spackman E."/>
            <person name="Goraichik I."/>
            <person name="Dimitrov K.M."/>
            <person name="Suarez D.L."/>
            <person name="Swayne D.E."/>
        </authorList>
    </citation>
    <scope>NUCLEOTIDE SEQUENCE</scope>
    <source>
        <strain evidence="7">NZ3</strain>
    </source>
</reference>
<feature type="domain" description="ABC transmembrane type-1" evidence="6">
    <location>
        <begin position="286"/>
        <end position="485"/>
    </location>
</feature>
<dbReference type="GO" id="GO:0055085">
    <property type="term" value="P:transmembrane transport"/>
    <property type="evidence" value="ECO:0007669"/>
    <property type="project" value="InterPro"/>
</dbReference>
<organism evidence="7 8">
    <name type="scientific">Zestosphaera tikiterensis</name>
    <dbReference type="NCBI Taxonomy" id="1973259"/>
    <lineage>
        <taxon>Archaea</taxon>
        <taxon>Thermoproteota</taxon>
        <taxon>Thermoprotei</taxon>
        <taxon>Desulfurococcales</taxon>
        <taxon>Desulfurococcaceae</taxon>
        <taxon>Zestosphaera</taxon>
    </lineage>
</organism>
<keyword evidence="5" id="KW-0813">Transport</keyword>
<feature type="transmembrane region" description="Helical" evidence="5">
    <location>
        <begin position="463"/>
        <end position="488"/>
    </location>
</feature>
<evidence type="ECO:0000259" key="6">
    <source>
        <dbReference type="PROSITE" id="PS50928"/>
    </source>
</evidence>
<protein>
    <recommendedName>
        <fullName evidence="6">ABC transmembrane type-1 domain-containing protein</fullName>
    </recommendedName>
</protein>
<feature type="transmembrane region" description="Helical" evidence="5">
    <location>
        <begin position="414"/>
        <end position="443"/>
    </location>
</feature>
<sequence length="498" mass="55086">MSFIARVYAGLSWLRREVLSQFSGKVAIALLVAIVAVSIYAAATMPSNYNVIWNYPLYWEANPKNSPPEWSTYFGTTCLTNQVYDLRTATPRISVDEEGRVRLTYNMTYTLDVKSYPRALILIVDSMTIPANVRNVRVLNTIVKPDGKQIQVFDDLVDFTKNVTAGSFKFTQTFRPELDKIYNSLLLNYINYNIDPNDVGVNYLSYIFGEITQPDPKSTARTTYLTGRYVISLTLDFRVEGVAQELLLRSIKNAARFEYVVVGTCYGLMGTDYQGRDLAMGLLYGFPIALLIGLGTALMSTGLGLLAGMVSGYYGGFIDEFIQRFIDVLGSIPLLPILILVAAAAQTAFGADPNKPVLMLLTILGVLVLFGWGGLAIVVRSMTLSIKSELYVEAAKSIGASNFRILIKHILPQLVPYIAASLVYSTPNAILTEAGLSVLGIYHGLPTWGGILAEARTQGRVEYWWWIFPPGLLIAITSLTFVLLGLALEKVVEPRLRR</sequence>
<comment type="subcellular location">
    <subcellularLocation>
        <location evidence="5">Cell membrane</location>
        <topology evidence="5">Multi-pass membrane protein</topology>
    </subcellularLocation>
    <subcellularLocation>
        <location evidence="1">Membrane</location>
        <topology evidence="1">Multi-pass membrane protein</topology>
    </subcellularLocation>
</comment>
<dbReference type="Gene3D" id="1.10.3720.10">
    <property type="entry name" value="MetI-like"/>
    <property type="match status" value="1"/>
</dbReference>
<evidence type="ECO:0000256" key="5">
    <source>
        <dbReference type="RuleBase" id="RU363032"/>
    </source>
</evidence>
<keyword evidence="4 5" id="KW-0472">Membrane</keyword>
<proteinExistence type="inferred from homology"/>
<dbReference type="Pfam" id="PF00528">
    <property type="entry name" value="BPD_transp_1"/>
    <property type="match status" value="1"/>
</dbReference>
<dbReference type="SUPFAM" id="SSF161098">
    <property type="entry name" value="MetI-like"/>
    <property type="match status" value="1"/>
</dbReference>
<dbReference type="PANTHER" id="PTHR43839:SF1">
    <property type="entry name" value="OPPC IN A BINDING PROTEIN-DEPENDENT TRANSPORT SYSTEM"/>
    <property type="match status" value="1"/>
</dbReference>
<keyword evidence="3 5" id="KW-1133">Transmembrane helix</keyword>
<dbReference type="InterPro" id="IPR000515">
    <property type="entry name" value="MetI-like"/>
</dbReference>
<dbReference type="GO" id="GO:0005886">
    <property type="term" value="C:plasma membrane"/>
    <property type="evidence" value="ECO:0007669"/>
    <property type="project" value="UniProtKB-SubCell"/>
</dbReference>
<evidence type="ECO:0000256" key="1">
    <source>
        <dbReference type="ARBA" id="ARBA00004141"/>
    </source>
</evidence>
<reference evidence="7" key="2">
    <citation type="journal article" date="2018" name="Syst. Appl. Microbiol.">
        <title>A new symbiotic nanoarchaeote (Candidatus Nanoclepta minutus) and its host (Zestosphaera tikiterensis gen. nov., sp. nov.) from a New Zealand hot spring.</title>
        <authorList>
            <person name="St John E."/>
            <person name="Liu Y."/>
            <person name="Podar M."/>
            <person name="Stott M.B."/>
            <person name="Meneghin J."/>
            <person name="Chen Z."/>
            <person name="Lagutin K."/>
            <person name="Mitchell K."/>
            <person name="Reysenbach A.L."/>
        </authorList>
    </citation>
    <scope>NUCLEOTIDE SEQUENCE [LARGE SCALE GENOMIC DNA]</scope>
    <source>
        <strain evidence="7">NZ3</strain>
    </source>
</reference>
<evidence type="ECO:0000313" key="7">
    <source>
        <dbReference type="EMBL" id="PUA32417.1"/>
    </source>
</evidence>
<feature type="transmembrane region" description="Helical" evidence="5">
    <location>
        <begin position="325"/>
        <end position="345"/>
    </location>
</feature>
<gene>
    <name evidence="7" type="ORF">B7O98_07115</name>
</gene>
<evidence type="ECO:0000256" key="3">
    <source>
        <dbReference type="ARBA" id="ARBA00022989"/>
    </source>
</evidence>
<accession>A0A2R7Y4X5</accession>
<dbReference type="PROSITE" id="PS50928">
    <property type="entry name" value="ABC_TM1"/>
    <property type="match status" value="1"/>
</dbReference>
<name>A0A2R7Y4X5_9CREN</name>
<feature type="transmembrane region" description="Helical" evidence="5">
    <location>
        <begin position="286"/>
        <end position="313"/>
    </location>
</feature>
<keyword evidence="2 5" id="KW-0812">Transmembrane</keyword>
<comment type="similarity">
    <text evidence="5">Belongs to the binding-protein-dependent transport system permease family.</text>
</comment>